<name>A0A7R9F4F0_9NEOP</name>
<dbReference type="PANTHER" id="PTHR21562">
    <property type="entry name" value="NOTUM-RELATED"/>
    <property type="match status" value="1"/>
</dbReference>
<reference evidence="3" key="1">
    <citation type="submission" date="2020-11" db="EMBL/GenBank/DDBJ databases">
        <authorList>
            <person name="Tran Van P."/>
        </authorList>
    </citation>
    <scope>NUCLEOTIDE SEQUENCE</scope>
</reference>
<feature type="compositionally biased region" description="Basic residues" evidence="2">
    <location>
        <begin position="652"/>
        <end position="664"/>
    </location>
</feature>
<dbReference type="Pfam" id="PF03283">
    <property type="entry name" value="PAE"/>
    <property type="match status" value="1"/>
</dbReference>
<feature type="region of interest" description="Disordered" evidence="2">
    <location>
        <begin position="638"/>
        <end position="689"/>
    </location>
</feature>
<feature type="compositionally biased region" description="Pro residues" evidence="2">
    <location>
        <begin position="24"/>
        <end position="40"/>
    </location>
</feature>
<proteinExistence type="inferred from homology"/>
<dbReference type="GO" id="GO:0016787">
    <property type="term" value="F:hydrolase activity"/>
    <property type="evidence" value="ECO:0007669"/>
    <property type="project" value="InterPro"/>
</dbReference>
<gene>
    <name evidence="3" type="ORF">TBIB3V08_LOCUS9152</name>
</gene>
<dbReference type="InterPro" id="IPR004963">
    <property type="entry name" value="PAE/NOTUM"/>
</dbReference>
<dbReference type="EMBL" id="OD568324">
    <property type="protein sequence ID" value="CAD7446829.1"/>
    <property type="molecule type" value="Genomic_DNA"/>
</dbReference>
<feature type="compositionally biased region" description="Basic residues" evidence="2">
    <location>
        <begin position="671"/>
        <end position="685"/>
    </location>
</feature>
<evidence type="ECO:0000313" key="3">
    <source>
        <dbReference type="EMBL" id="CAD7446829.1"/>
    </source>
</evidence>
<dbReference type="AlphaFoldDB" id="A0A7R9F4F0"/>
<feature type="compositionally biased region" description="Polar residues" evidence="2">
    <location>
        <begin position="638"/>
        <end position="648"/>
    </location>
</feature>
<sequence>MWPPKEVAAIDAPLTTPRPDAPQHSPPPSTFPPPLHSNPSPTPLPEPITVISLRMVMQLSLYFCLRKSGASTADYTVHCSNLCLLSGIIVAGASTADYTVHCSNLCLLSGIIVAGASTADYTVHCSNLCLLSGIIVAGASTADYTVHCSNLCLLSGIIVAGASTADYTVHCSNLCLLSGIIVAGASTADYTVHCSNLCLLSGIIVAGASTAKCTVHCSDLCILSGVIVAGASSADYTVHCSDLCILSGVIVAGASTAKNVLVLLIVSYQSIARSQQHVSTEGLSSNLVSDHSTPPLNTLKNLMKMLETCGLEESRSLKREFLSVANVTCNDGSPAGRANAASLLPTTAALSHILIRAKTARGWYCYDQRSCHNRWMRLRHLMTSKQWPETRTVGGILSPSPEENPFWWSANHVFVPYCSSDTWSGTRSRPSSDTKFTFMGATIVNQVVRDLLPLGLTNASTVLLAGSSAGGTGVIINMDHVKALLHDTFGLRHIEIRGVSDSGWFLDRAPYTVDSHSLAPLDAVRRGLVLWQGQVSSRCQQHFPDEPWRCYFGYRSYPTLTAPLFVFQWLFDEAQMTADNVGPPVTKQQWDYIHKMGDSLRHSFHNVTSSPAMLGDAPLTSSLRLTLRNLMRISHYKISTTNASTTTEPQERRRRRRKKHSKNRNRADRNKGKKKKGRKTNRRREQRSVWSIKEGDETCQQRLVERCSWPQCNHSCPKLHNPFTGEEMDFIELLKSFGLDMMSVANALGIDIHTLNNMDHEELLNLLTQQAN</sequence>
<comment type="similarity">
    <text evidence="1">Belongs to the pectinacetylesterase family. Notum subfamily.</text>
</comment>
<dbReference type="PANTHER" id="PTHR21562:SF122">
    <property type="entry name" value="PALMITOLEOYL-PROTEIN CARBOXYLESTERASE NOTUM"/>
    <property type="match status" value="1"/>
</dbReference>
<protein>
    <recommendedName>
        <fullName evidence="4">Palmitoleoyl-protein carboxylesterase NOTUM</fullName>
    </recommendedName>
</protein>
<feature type="region of interest" description="Disordered" evidence="2">
    <location>
        <begin position="1"/>
        <end position="40"/>
    </location>
</feature>
<accession>A0A7R9F4F0</accession>
<evidence type="ECO:0008006" key="4">
    <source>
        <dbReference type="Google" id="ProtNLM"/>
    </source>
</evidence>
<evidence type="ECO:0000256" key="1">
    <source>
        <dbReference type="ARBA" id="ARBA00010213"/>
    </source>
</evidence>
<evidence type="ECO:0000256" key="2">
    <source>
        <dbReference type="SAM" id="MobiDB-lite"/>
    </source>
</evidence>
<organism evidence="3">
    <name type="scientific">Timema bartmani</name>
    <dbReference type="NCBI Taxonomy" id="61472"/>
    <lineage>
        <taxon>Eukaryota</taxon>
        <taxon>Metazoa</taxon>
        <taxon>Ecdysozoa</taxon>
        <taxon>Arthropoda</taxon>
        <taxon>Hexapoda</taxon>
        <taxon>Insecta</taxon>
        <taxon>Pterygota</taxon>
        <taxon>Neoptera</taxon>
        <taxon>Polyneoptera</taxon>
        <taxon>Phasmatodea</taxon>
        <taxon>Timematodea</taxon>
        <taxon>Timematoidea</taxon>
        <taxon>Timematidae</taxon>
        <taxon>Timema</taxon>
    </lineage>
</organism>